<dbReference type="OrthoDB" id="6900259at2"/>
<reference evidence="2 3" key="1">
    <citation type="submission" date="2015-02" db="EMBL/GenBank/DDBJ databases">
        <title>Pseudomonas helleri sp. nov. and Pseudomonas weihenstephanensis sp. nov., isolated from raw cows milk.</title>
        <authorList>
            <person name="von Neubeck M."/>
            <person name="Huptas C."/>
            <person name="Wenning M."/>
            <person name="Scherer S."/>
        </authorList>
    </citation>
    <scope>NUCLEOTIDE SEQUENCE [LARGE SCALE GENOMIC DNA]</scope>
    <source>
        <strain evidence="2 3">DSM 29166</strain>
    </source>
</reference>
<sequence length="129" mass="13938">MSSAALIVGYLGVIVVVSLLIGLAIALHMAYTQIDLILGCLKNCTAIMVRAPLKHGGPWGRLLLIGGISGVLTFPNSYLKRGELCPEDLKNFPIMLKRKLVVMQWGIIVLMISIVLLALIGKSDLLKQS</sequence>
<evidence type="ECO:0000313" key="3">
    <source>
        <dbReference type="Proteomes" id="UP000036325"/>
    </source>
</evidence>
<gene>
    <name evidence="2" type="ORF">TU86_18080</name>
</gene>
<comment type="caution">
    <text evidence="2">The sequence shown here is derived from an EMBL/GenBank/DDBJ whole genome shotgun (WGS) entry which is preliminary data.</text>
</comment>
<dbReference type="AlphaFoldDB" id="A0A0J6ID47"/>
<organism evidence="2 3">
    <name type="scientific">Pseudomonas weihenstephanensis</name>
    <dbReference type="NCBI Taxonomy" id="1608994"/>
    <lineage>
        <taxon>Bacteria</taxon>
        <taxon>Pseudomonadati</taxon>
        <taxon>Pseudomonadota</taxon>
        <taxon>Gammaproteobacteria</taxon>
        <taxon>Pseudomonadales</taxon>
        <taxon>Pseudomonadaceae</taxon>
        <taxon>Pseudomonas</taxon>
    </lineage>
</organism>
<accession>A0A0J6ID47</accession>
<dbReference type="PATRIC" id="fig|1608994.3.peg.4318"/>
<dbReference type="RefSeq" id="WP_048365680.1">
    <property type="nucleotide sequence ID" value="NZ_JYLF01000008.1"/>
</dbReference>
<evidence type="ECO:0000313" key="2">
    <source>
        <dbReference type="EMBL" id="KMN12520.1"/>
    </source>
</evidence>
<keyword evidence="1" id="KW-0472">Membrane</keyword>
<proteinExistence type="predicted"/>
<name>A0A0J6ID47_9PSED</name>
<evidence type="ECO:0000256" key="1">
    <source>
        <dbReference type="SAM" id="Phobius"/>
    </source>
</evidence>
<dbReference type="Proteomes" id="UP000036325">
    <property type="component" value="Unassembled WGS sequence"/>
</dbReference>
<feature type="transmembrane region" description="Helical" evidence="1">
    <location>
        <begin position="59"/>
        <end position="79"/>
    </location>
</feature>
<keyword evidence="1" id="KW-0812">Transmembrane</keyword>
<dbReference type="EMBL" id="JYLF01000008">
    <property type="protein sequence ID" value="KMN12520.1"/>
    <property type="molecule type" value="Genomic_DNA"/>
</dbReference>
<feature type="transmembrane region" description="Helical" evidence="1">
    <location>
        <begin position="100"/>
        <end position="120"/>
    </location>
</feature>
<feature type="transmembrane region" description="Helical" evidence="1">
    <location>
        <begin position="6"/>
        <end position="27"/>
    </location>
</feature>
<keyword evidence="1" id="KW-1133">Transmembrane helix</keyword>
<protein>
    <submittedName>
        <fullName evidence="2">Uncharacterized protein</fullName>
    </submittedName>
</protein>